<name>A0A9R1WXH7_LACSA</name>
<accession>A0A9R1WXH7</accession>
<evidence type="ECO:0000313" key="1">
    <source>
        <dbReference type="EMBL" id="KAJ0191406.1"/>
    </source>
</evidence>
<reference evidence="1 2" key="1">
    <citation type="journal article" date="2017" name="Nat. Commun.">
        <title>Genome assembly with in vitro proximity ligation data and whole-genome triplication in lettuce.</title>
        <authorList>
            <person name="Reyes-Chin-Wo S."/>
            <person name="Wang Z."/>
            <person name="Yang X."/>
            <person name="Kozik A."/>
            <person name="Arikit S."/>
            <person name="Song C."/>
            <person name="Xia L."/>
            <person name="Froenicke L."/>
            <person name="Lavelle D.O."/>
            <person name="Truco M.J."/>
            <person name="Xia R."/>
            <person name="Zhu S."/>
            <person name="Xu C."/>
            <person name="Xu H."/>
            <person name="Xu X."/>
            <person name="Cox K."/>
            <person name="Korf I."/>
            <person name="Meyers B.C."/>
            <person name="Michelmore R.W."/>
        </authorList>
    </citation>
    <scope>NUCLEOTIDE SEQUENCE [LARGE SCALE GENOMIC DNA]</scope>
    <source>
        <strain evidence="2">cv. Salinas</strain>
        <tissue evidence="1">Seedlings</tissue>
    </source>
</reference>
<dbReference type="Proteomes" id="UP000235145">
    <property type="component" value="Unassembled WGS sequence"/>
</dbReference>
<organism evidence="1 2">
    <name type="scientific">Lactuca sativa</name>
    <name type="common">Garden lettuce</name>
    <dbReference type="NCBI Taxonomy" id="4236"/>
    <lineage>
        <taxon>Eukaryota</taxon>
        <taxon>Viridiplantae</taxon>
        <taxon>Streptophyta</taxon>
        <taxon>Embryophyta</taxon>
        <taxon>Tracheophyta</taxon>
        <taxon>Spermatophyta</taxon>
        <taxon>Magnoliopsida</taxon>
        <taxon>eudicotyledons</taxon>
        <taxon>Gunneridae</taxon>
        <taxon>Pentapetalae</taxon>
        <taxon>asterids</taxon>
        <taxon>campanulids</taxon>
        <taxon>Asterales</taxon>
        <taxon>Asteraceae</taxon>
        <taxon>Cichorioideae</taxon>
        <taxon>Cichorieae</taxon>
        <taxon>Lactucinae</taxon>
        <taxon>Lactuca</taxon>
    </lineage>
</organism>
<dbReference type="AlphaFoldDB" id="A0A9R1WXH7"/>
<gene>
    <name evidence="1" type="ORF">LSAT_V11C800441670</name>
</gene>
<protein>
    <submittedName>
        <fullName evidence="1">Uncharacterized protein</fullName>
    </submittedName>
</protein>
<comment type="caution">
    <text evidence="1">The sequence shown here is derived from an EMBL/GenBank/DDBJ whole genome shotgun (WGS) entry which is preliminary data.</text>
</comment>
<keyword evidence="2" id="KW-1185">Reference proteome</keyword>
<proteinExistence type="predicted"/>
<dbReference type="Gramene" id="rna-gnl|WGS:NBSK|LSAT_8X129700_mrna">
    <property type="protein sequence ID" value="cds-PLY67157.1"/>
    <property type="gene ID" value="gene-LSAT_8X129700"/>
</dbReference>
<sequence>MKFFFPEIGSCFSGSPAVETIAAAEVPSHRRRMRQRNSTKHWTPALTAIAEDGVVVREVRRQSGQSTAGFRSEKKQLIKSKLAGKSRSDSYGSDYRKLDHGMAIPAFSPTPFLF</sequence>
<dbReference type="PANTHER" id="PTHR35318">
    <property type="entry name" value="BNAA10G08410D PROTEIN"/>
    <property type="match status" value="1"/>
</dbReference>
<dbReference type="OrthoDB" id="1917265at2759"/>
<evidence type="ECO:0000313" key="2">
    <source>
        <dbReference type="Proteomes" id="UP000235145"/>
    </source>
</evidence>
<dbReference type="EMBL" id="NBSK02000008">
    <property type="protein sequence ID" value="KAJ0191406.1"/>
    <property type="molecule type" value="Genomic_DNA"/>
</dbReference>
<dbReference type="PANTHER" id="PTHR35318:SF2">
    <property type="entry name" value="OS08G0138900 PROTEIN"/>
    <property type="match status" value="1"/>
</dbReference>